<proteinExistence type="predicted"/>
<keyword evidence="3" id="KW-1185">Reference proteome</keyword>
<evidence type="ECO:0000313" key="2">
    <source>
        <dbReference type="EMBL" id="KAF0303600.1"/>
    </source>
</evidence>
<dbReference type="InterPro" id="IPR003033">
    <property type="entry name" value="SCP2_sterol-bd_dom"/>
</dbReference>
<dbReference type="Gene3D" id="3.30.1050.10">
    <property type="entry name" value="SCP2 sterol-binding domain"/>
    <property type="match status" value="1"/>
</dbReference>
<dbReference type="InterPro" id="IPR036527">
    <property type="entry name" value="SCP2_sterol-bd_dom_sf"/>
</dbReference>
<evidence type="ECO:0000259" key="1">
    <source>
        <dbReference type="Pfam" id="PF02036"/>
    </source>
</evidence>
<sequence>MVAEASNFKSKEIFDKMGEVLKTDGSALVKKMKAVFAFSVKNSDGQTAVWTVDVKNGNGSVEFGTDKKADVTLTLSDVDLVDLMMGKLDAQKAFFQGKLKIKGNMGLAMRLKAFQSEMDKYKAKL</sequence>
<feature type="domain" description="SCP2" evidence="1">
    <location>
        <begin position="23"/>
        <end position="114"/>
    </location>
</feature>
<dbReference type="Pfam" id="PF02036">
    <property type="entry name" value="SCP2"/>
    <property type="match status" value="1"/>
</dbReference>
<dbReference type="FunFam" id="3.30.1050.10:FF:000001">
    <property type="entry name" value="Putative Non-specific lipid-transfer protein"/>
    <property type="match status" value="1"/>
</dbReference>
<dbReference type="Proteomes" id="UP000440578">
    <property type="component" value="Unassembled WGS sequence"/>
</dbReference>
<protein>
    <submittedName>
        <fullName evidence="2">Non-specific lipid-transfer protein</fullName>
    </submittedName>
</protein>
<dbReference type="OrthoDB" id="542135at2759"/>
<gene>
    <name evidence="2" type="primary">SCP2_0</name>
    <name evidence="2" type="ORF">FJT64_024429</name>
</gene>
<name>A0A6A4WIZ8_AMPAM</name>
<dbReference type="GO" id="GO:0005829">
    <property type="term" value="C:cytosol"/>
    <property type="evidence" value="ECO:0007669"/>
    <property type="project" value="TreeGrafter"/>
</dbReference>
<comment type="caution">
    <text evidence="2">The sequence shown here is derived from an EMBL/GenBank/DDBJ whole genome shotgun (WGS) entry which is preliminary data.</text>
</comment>
<organism evidence="2 3">
    <name type="scientific">Amphibalanus amphitrite</name>
    <name type="common">Striped barnacle</name>
    <name type="synonym">Balanus amphitrite</name>
    <dbReference type="NCBI Taxonomy" id="1232801"/>
    <lineage>
        <taxon>Eukaryota</taxon>
        <taxon>Metazoa</taxon>
        <taxon>Ecdysozoa</taxon>
        <taxon>Arthropoda</taxon>
        <taxon>Crustacea</taxon>
        <taxon>Multicrustacea</taxon>
        <taxon>Cirripedia</taxon>
        <taxon>Thoracica</taxon>
        <taxon>Thoracicalcarea</taxon>
        <taxon>Balanomorpha</taxon>
        <taxon>Balanoidea</taxon>
        <taxon>Balanidae</taxon>
        <taxon>Amphibalaninae</taxon>
        <taxon>Amphibalanus</taxon>
    </lineage>
</organism>
<reference evidence="2 3" key="1">
    <citation type="submission" date="2019-07" db="EMBL/GenBank/DDBJ databases">
        <title>Draft genome assembly of a fouling barnacle, Amphibalanus amphitrite (Darwin, 1854): The first reference genome for Thecostraca.</title>
        <authorList>
            <person name="Kim W."/>
        </authorList>
    </citation>
    <scope>NUCLEOTIDE SEQUENCE [LARGE SCALE GENOMIC DNA]</scope>
    <source>
        <strain evidence="2">SNU_AA5</strain>
        <tissue evidence="2">Soma without cirri and trophi</tissue>
    </source>
</reference>
<evidence type="ECO:0000313" key="3">
    <source>
        <dbReference type="Proteomes" id="UP000440578"/>
    </source>
</evidence>
<dbReference type="PANTHER" id="PTHR10094">
    <property type="entry name" value="STEROL CARRIER PROTEIN 2 SCP-2 FAMILY PROTEIN"/>
    <property type="match status" value="1"/>
</dbReference>
<dbReference type="SUPFAM" id="SSF55718">
    <property type="entry name" value="SCP-like"/>
    <property type="match status" value="1"/>
</dbReference>
<dbReference type="PANTHER" id="PTHR10094:SF25">
    <property type="entry name" value="SCP2 STEROL-BINDING DOMAIN-CONTAINING PROTEIN 1"/>
    <property type="match status" value="1"/>
</dbReference>
<dbReference type="AlphaFoldDB" id="A0A6A4WIZ8"/>
<accession>A0A6A4WIZ8</accession>
<dbReference type="EMBL" id="VIIS01000927">
    <property type="protein sequence ID" value="KAF0303600.1"/>
    <property type="molecule type" value="Genomic_DNA"/>
</dbReference>